<dbReference type="PANTHER" id="PTHR32089">
    <property type="entry name" value="METHYL-ACCEPTING CHEMOTAXIS PROTEIN MCPB"/>
    <property type="match status" value="1"/>
</dbReference>
<dbReference type="PROSITE" id="PS50111">
    <property type="entry name" value="CHEMOTAXIS_TRANSDUC_2"/>
    <property type="match status" value="1"/>
</dbReference>
<keyword evidence="8" id="KW-1185">Reference proteome</keyword>
<dbReference type="RefSeq" id="WP_304542426.1">
    <property type="nucleotide sequence ID" value="NZ_JARPTC010000012.1"/>
</dbReference>
<dbReference type="SUPFAM" id="SSF58104">
    <property type="entry name" value="Methyl-accepting chemotaxis protein (MCP) signaling domain"/>
    <property type="match status" value="1"/>
</dbReference>
<dbReference type="Pfam" id="PF00015">
    <property type="entry name" value="MCPsignal"/>
    <property type="match status" value="1"/>
</dbReference>
<keyword evidence="4" id="KW-0472">Membrane</keyword>
<dbReference type="PRINTS" id="PR00260">
    <property type="entry name" value="CHEMTRNSDUCR"/>
</dbReference>
<comment type="similarity">
    <text evidence="2">Belongs to the methyl-accepting chemotaxis (MCP) protein family.</text>
</comment>
<dbReference type="InterPro" id="IPR004090">
    <property type="entry name" value="Chemotax_Me-accpt_rcpt"/>
</dbReference>
<proteinExistence type="inferred from homology"/>
<evidence type="ECO:0000256" key="3">
    <source>
        <dbReference type="PROSITE-ProRule" id="PRU00284"/>
    </source>
</evidence>
<name>A0AAW7ZDH0_9FIRM</name>
<dbReference type="GO" id="GO:0016020">
    <property type="term" value="C:membrane"/>
    <property type="evidence" value="ECO:0007669"/>
    <property type="project" value="InterPro"/>
</dbReference>
<dbReference type="InterPro" id="IPR024478">
    <property type="entry name" value="HlyB_4HB_MCP"/>
</dbReference>
<dbReference type="Gene3D" id="1.10.287.950">
    <property type="entry name" value="Methyl-accepting chemotaxis protein"/>
    <property type="match status" value="1"/>
</dbReference>
<keyword evidence="1 3" id="KW-0807">Transducer</keyword>
<dbReference type="SMART" id="SM00304">
    <property type="entry name" value="HAMP"/>
    <property type="match status" value="2"/>
</dbReference>
<reference evidence="7" key="1">
    <citation type="journal article" date="2023" name="J. Hazard. Mater.">
        <title>Anaerobic biodegradation of pyrene and benzo[a]pyrene by a new sulfate-reducing Desulforamulus aquiferis strain DSA.</title>
        <authorList>
            <person name="Zhang Z."/>
            <person name="Sun J."/>
            <person name="Gong X."/>
            <person name="Wang C."/>
            <person name="Wang H."/>
        </authorList>
    </citation>
    <scope>NUCLEOTIDE SEQUENCE</scope>
    <source>
        <strain evidence="7">DSA</strain>
    </source>
</reference>
<keyword evidence="4" id="KW-0812">Transmembrane</keyword>
<dbReference type="PANTHER" id="PTHR32089:SF112">
    <property type="entry name" value="LYSOZYME-LIKE PROTEIN-RELATED"/>
    <property type="match status" value="1"/>
</dbReference>
<feature type="domain" description="Methyl-accepting transducer" evidence="5">
    <location>
        <begin position="268"/>
        <end position="518"/>
    </location>
</feature>
<dbReference type="GO" id="GO:0007165">
    <property type="term" value="P:signal transduction"/>
    <property type="evidence" value="ECO:0007669"/>
    <property type="project" value="UniProtKB-KW"/>
</dbReference>
<evidence type="ECO:0000259" key="6">
    <source>
        <dbReference type="PROSITE" id="PS50885"/>
    </source>
</evidence>
<dbReference type="GO" id="GO:0004888">
    <property type="term" value="F:transmembrane signaling receptor activity"/>
    <property type="evidence" value="ECO:0007669"/>
    <property type="project" value="InterPro"/>
</dbReference>
<dbReference type="InterPro" id="IPR003660">
    <property type="entry name" value="HAMP_dom"/>
</dbReference>
<dbReference type="CDD" id="cd06225">
    <property type="entry name" value="HAMP"/>
    <property type="match status" value="1"/>
</dbReference>
<accession>A0AAW7ZDH0</accession>
<dbReference type="Pfam" id="PF12729">
    <property type="entry name" value="4HB_MCP_1"/>
    <property type="match status" value="1"/>
</dbReference>
<dbReference type="EMBL" id="JARPTC010000012">
    <property type="protein sequence ID" value="MDO7787284.1"/>
    <property type="molecule type" value="Genomic_DNA"/>
</dbReference>
<dbReference type="CDD" id="cd11386">
    <property type="entry name" value="MCP_signal"/>
    <property type="match status" value="1"/>
</dbReference>
<evidence type="ECO:0000256" key="1">
    <source>
        <dbReference type="ARBA" id="ARBA00023224"/>
    </source>
</evidence>
<dbReference type="PROSITE" id="PS50885">
    <property type="entry name" value="HAMP"/>
    <property type="match status" value="1"/>
</dbReference>
<keyword evidence="4" id="KW-1133">Transmembrane helix</keyword>
<gene>
    <name evidence="7" type="ORF">P6N53_08650</name>
</gene>
<dbReference type="Proteomes" id="UP001172911">
    <property type="component" value="Unassembled WGS sequence"/>
</dbReference>
<evidence type="ECO:0000256" key="4">
    <source>
        <dbReference type="SAM" id="Phobius"/>
    </source>
</evidence>
<dbReference type="SMART" id="SM00283">
    <property type="entry name" value="MA"/>
    <property type="match status" value="1"/>
</dbReference>
<dbReference type="GO" id="GO:0006935">
    <property type="term" value="P:chemotaxis"/>
    <property type="evidence" value="ECO:0007669"/>
    <property type="project" value="InterPro"/>
</dbReference>
<dbReference type="InterPro" id="IPR004089">
    <property type="entry name" value="MCPsignal_dom"/>
</dbReference>
<evidence type="ECO:0000313" key="8">
    <source>
        <dbReference type="Proteomes" id="UP001172911"/>
    </source>
</evidence>
<organism evidence="7 8">
    <name type="scientific">Desulforamulus aquiferis</name>
    <dbReference type="NCBI Taxonomy" id="1397668"/>
    <lineage>
        <taxon>Bacteria</taxon>
        <taxon>Bacillati</taxon>
        <taxon>Bacillota</taxon>
        <taxon>Clostridia</taxon>
        <taxon>Eubacteriales</taxon>
        <taxon>Peptococcaceae</taxon>
        <taxon>Desulforamulus</taxon>
    </lineage>
</organism>
<comment type="caution">
    <text evidence="7">The sequence shown here is derived from an EMBL/GenBank/DDBJ whole genome shotgun (WGS) entry which is preliminary data.</text>
</comment>
<dbReference type="AlphaFoldDB" id="A0AAW7ZDH0"/>
<evidence type="ECO:0000259" key="5">
    <source>
        <dbReference type="PROSITE" id="PS50111"/>
    </source>
</evidence>
<feature type="domain" description="HAMP" evidence="6">
    <location>
        <begin position="218"/>
        <end position="270"/>
    </location>
</feature>
<evidence type="ECO:0000313" key="7">
    <source>
        <dbReference type="EMBL" id="MDO7787284.1"/>
    </source>
</evidence>
<feature type="transmembrane region" description="Helical" evidence="4">
    <location>
        <begin position="194"/>
        <end position="217"/>
    </location>
</feature>
<dbReference type="Pfam" id="PF00672">
    <property type="entry name" value="HAMP"/>
    <property type="match status" value="1"/>
</dbReference>
<sequence length="533" mass="57993">MFKLKIGTKISLGFMVMLVLITFLGGTSFYFINSIQEKTKLIEQSALQQQLALEAEKEFKEAVSLMRAYIGYGNEDYIISAQKKMVDFNKKVADLNQVVSEKDKPDVLNLIETIGVFHGRLFDELSPMARSFHRSVAEGNVENAQEMRNKTLNIANEIMILQGQIEDRLGQIAKKNNDMFNASLKSSLAQQDQVIFMSIMVDAIAIFLGIMISIFLGRSIRRPILQMVAEAEKFAEGDFRADINIKSKDELGQLASKLNHMRLSFRKVLEKLNQCSSQLSEAASHLSIQSSQTSIGATSISSTTNEIAAMMDNLSKSTQQMQGQAMLAAERAEKGHGGIQLVTDQMNEILAATEQVSYSTHALSSATSRVGQFVDVINNIAEQTNLLALNAAIEAARAGEAGKGFAVVAEEVRKLAEQAAQSTTEIKQLIVEIESQAQQSLAAMANGNEKVGRGNIIVKEAGQSFNEIINEVQGLNGQVQQIATAAIQVSAGVQNVAATTQEQTAAMEEVNSAAGALTSVAEELEKLVVTFKL</sequence>
<protein>
    <submittedName>
        <fullName evidence="7">Methyl-accepting chemotaxis protein</fullName>
    </submittedName>
</protein>
<reference evidence="7" key="2">
    <citation type="submission" date="2023-03" db="EMBL/GenBank/DDBJ databases">
        <authorList>
            <person name="Zhang Z."/>
        </authorList>
    </citation>
    <scope>NUCLEOTIDE SEQUENCE</scope>
    <source>
        <strain evidence="7">DSA</strain>
    </source>
</reference>
<evidence type="ECO:0000256" key="2">
    <source>
        <dbReference type="ARBA" id="ARBA00029447"/>
    </source>
</evidence>
<feature type="transmembrane region" description="Helical" evidence="4">
    <location>
        <begin position="12"/>
        <end position="32"/>
    </location>
</feature>